<dbReference type="VEuPathDB" id="FungiDB:PV09_05003"/>
<feature type="compositionally biased region" description="Pro residues" evidence="5">
    <location>
        <begin position="323"/>
        <end position="337"/>
    </location>
</feature>
<keyword evidence="4 6" id="KW-0472">Membrane</keyword>
<organism evidence="7 8">
    <name type="scientific">Verruconis gallopava</name>
    <dbReference type="NCBI Taxonomy" id="253628"/>
    <lineage>
        <taxon>Eukaryota</taxon>
        <taxon>Fungi</taxon>
        <taxon>Dikarya</taxon>
        <taxon>Ascomycota</taxon>
        <taxon>Pezizomycotina</taxon>
        <taxon>Dothideomycetes</taxon>
        <taxon>Pleosporomycetidae</taxon>
        <taxon>Venturiales</taxon>
        <taxon>Sympoventuriaceae</taxon>
        <taxon>Verruconis</taxon>
    </lineage>
</organism>
<dbReference type="RefSeq" id="XP_016213552.1">
    <property type="nucleotide sequence ID" value="XM_016358451.1"/>
</dbReference>
<dbReference type="HOGENOM" id="CLU_345526_0_0_1"/>
<evidence type="ECO:0000313" key="7">
    <source>
        <dbReference type="EMBL" id="KIW03683.1"/>
    </source>
</evidence>
<keyword evidence="3 6" id="KW-1133">Transmembrane helix</keyword>
<keyword evidence="2 6" id="KW-0812">Transmembrane</keyword>
<reference evidence="7 8" key="1">
    <citation type="submission" date="2015-01" db="EMBL/GenBank/DDBJ databases">
        <title>The Genome Sequence of Ochroconis gallopava CBS43764.</title>
        <authorList>
            <consortium name="The Broad Institute Genomics Platform"/>
            <person name="Cuomo C."/>
            <person name="de Hoog S."/>
            <person name="Gorbushina A."/>
            <person name="Stielow B."/>
            <person name="Teixiera M."/>
            <person name="Abouelleil A."/>
            <person name="Chapman S.B."/>
            <person name="Priest M."/>
            <person name="Young S.K."/>
            <person name="Wortman J."/>
            <person name="Nusbaum C."/>
            <person name="Birren B."/>
        </authorList>
    </citation>
    <scope>NUCLEOTIDE SEQUENCE [LARGE SCALE GENOMIC DNA]</scope>
    <source>
        <strain evidence="7 8">CBS 43764</strain>
    </source>
</reference>
<dbReference type="EMBL" id="KN847543">
    <property type="protein sequence ID" value="KIW03683.1"/>
    <property type="molecule type" value="Genomic_DNA"/>
</dbReference>
<protein>
    <recommendedName>
        <fullName evidence="9">Extracellular membrane protein CFEM domain-containing protein</fullName>
    </recommendedName>
</protein>
<evidence type="ECO:0000313" key="8">
    <source>
        <dbReference type="Proteomes" id="UP000053259"/>
    </source>
</evidence>
<feature type="compositionally biased region" description="Polar residues" evidence="5">
    <location>
        <begin position="771"/>
        <end position="791"/>
    </location>
</feature>
<evidence type="ECO:0008006" key="9">
    <source>
        <dbReference type="Google" id="ProtNLM"/>
    </source>
</evidence>
<comment type="subcellular location">
    <subcellularLocation>
        <location evidence="1">Membrane</location>
        <topology evidence="1">Single-pass membrane protein</topology>
    </subcellularLocation>
</comment>
<feature type="compositionally biased region" description="Low complexity" evidence="5">
    <location>
        <begin position="257"/>
        <end position="266"/>
    </location>
</feature>
<sequence length="824" mass="87608">MQSLYDMFMTFHKRTYSYVSWIIASSLGIPVAATLPPQLQSAVPVCAQFCLTVFIEEEFSGICNEPTTLDCLCTHVGYKGYALADRITLCIESANCTGFPQTNIAPVAAVCTLVPGGITTTHTSTATLTSIIALSTTASAANSTSARATFTSTFSQPPSSATGMAQVSASAGPDGVSMSGKVSLTMAQIAGITIAAVALLILTVGVFSCIFFVRKRNRRLEMEDHKILTQSTPKSPDMQDMYFPPPPLSPNRRSRGSGRFSMMLRSKSGNSSEEEQRVQPPATTLQQRTWPRYYPIMPDEGIGIATTTSYPQPVAPVQQAPYIPAPTPSPMPAPVPFPAATTSQHAVSRSSSTATLPSYQPHSSYNAGISKPQPPAPAYIQSQRSSSKSSQGTGQLLSKSRQSNAFSVMTDIEEGEQISSSEASQGEIAENSSCETASNSSKAASTATKKARRPTLTINIPGQAPRNPSLPPPPPEQGPPTKAAMALPGPPPQQTLPKQPNLKIATSSNQQQPSLRRAPSTSSAPMLQELAARASVRSASRPKQTGSAATAKLMQTTLSRPPLLRDEHVRKIPNSPTEILAAASSYAQARGPASESKSRESASSAALPKSDHTAGGASLTSDCERHTSSRSNSSGRRPSRGPSRNSRRGSDASVTSFEDEGEDSEDETPPETNKRLSPVTEASPVATIRYPKIPRGSNQVVPRSPGTPKNTSTSSQPQERTPTRARPEVDTAAAIAATQGIANKLWKTEVTPDGRTLPTPEWTARRRSESWQDWAQNTPEASSAGTLQTPQKPFASGEAPKITPTKRGDELFLDLRFSSSTVGR</sequence>
<feature type="compositionally biased region" description="Polar residues" evidence="5">
    <location>
        <begin position="504"/>
        <end position="525"/>
    </location>
</feature>
<feature type="compositionally biased region" description="Pro residues" evidence="5">
    <location>
        <begin position="468"/>
        <end position="478"/>
    </location>
</feature>
<feature type="compositionally biased region" description="Polar residues" evidence="5">
    <location>
        <begin position="341"/>
        <end position="367"/>
    </location>
</feature>
<feature type="compositionally biased region" description="Low complexity" evidence="5">
    <location>
        <begin position="629"/>
        <end position="644"/>
    </location>
</feature>
<feature type="compositionally biased region" description="Low complexity" evidence="5">
    <location>
        <begin position="436"/>
        <end position="448"/>
    </location>
</feature>
<keyword evidence="8" id="KW-1185">Reference proteome</keyword>
<dbReference type="OrthoDB" id="3946741at2759"/>
<feature type="region of interest" description="Disordered" evidence="5">
    <location>
        <begin position="228"/>
        <end position="291"/>
    </location>
</feature>
<dbReference type="GO" id="GO:0016020">
    <property type="term" value="C:membrane"/>
    <property type="evidence" value="ECO:0007669"/>
    <property type="project" value="UniProtKB-SubCell"/>
</dbReference>
<evidence type="ECO:0000256" key="4">
    <source>
        <dbReference type="ARBA" id="ARBA00023136"/>
    </source>
</evidence>
<proteinExistence type="predicted"/>
<dbReference type="PANTHER" id="PTHR15549">
    <property type="entry name" value="PAIRED IMMUNOGLOBULIN-LIKE TYPE 2 RECEPTOR"/>
    <property type="match status" value="1"/>
</dbReference>
<feature type="region of interest" description="Disordered" evidence="5">
    <location>
        <begin position="321"/>
        <end position="731"/>
    </location>
</feature>
<evidence type="ECO:0000256" key="5">
    <source>
        <dbReference type="SAM" id="MobiDB-lite"/>
    </source>
</evidence>
<evidence type="ECO:0000256" key="1">
    <source>
        <dbReference type="ARBA" id="ARBA00004167"/>
    </source>
</evidence>
<dbReference type="InParanoid" id="A0A0D2AA95"/>
<feature type="compositionally biased region" description="Polar residues" evidence="5">
    <location>
        <begin position="696"/>
        <end position="720"/>
    </location>
</feature>
<feature type="compositionally biased region" description="Acidic residues" evidence="5">
    <location>
        <begin position="657"/>
        <end position="669"/>
    </location>
</feature>
<accession>A0A0D2AA95</accession>
<evidence type="ECO:0000256" key="3">
    <source>
        <dbReference type="ARBA" id="ARBA00022989"/>
    </source>
</evidence>
<dbReference type="InterPro" id="IPR051694">
    <property type="entry name" value="Immunoregulatory_rcpt-like"/>
</dbReference>
<feature type="compositionally biased region" description="Polar residues" evidence="5">
    <location>
        <begin position="417"/>
        <end position="435"/>
    </location>
</feature>
<dbReference type="STRING" id="253628.A0A0D2AA95"/>
<evidence type="ECO:0000256" key="2">
    <source>
        <dbReference type="ARBA" id="ARBA00022692"/>
    </source>
</evidence>
<feature type="compositionally biased region" description="Low complexity" evidence="5">
    <location>
        <begin position="381"/>
        <end position="398"/>
    </location>
</feature>
<dbReference type="Proteomes" id="UP000053259">
    <property type="component" value="Unassembled WGS sequence"/>
</dbReference>
<evidence type="ECO:0000256" key="6">
    <source>
        <dbReference type="SAM" id="Phobius"/>
    </source>
</evidence>
<feature type="region of interest" description="Disordered" evidence="5">
    <location>
        <begin position="745"/>
        <end position="809"/>
    </location>
</feature>
<dbReference type="GO" id="GO:0071944">
    <property type="term" value="C:cell periphery"/>
    <property type="evidence" value="ECO:0007669"/>
    <property type="project" value="UniProtKB-ARBA"/>
</dbReference>
<feature type="compositionally biased region" description="Low complexity" evidence="5">
    <location>
        <begin position="531"/>
        <end position="541"/>
    </location>
</feature>
<feature type="compositionally biased region" description="Polar residues" evidence="5">
    <location>
        <begin position="542"/>
        <end position="559"/>
    </location>
</feature>
<feature type="transmembrane region" description="Helical" evidence="6">
    <location>
        <begin position="189"/>
        <end position="213"/>
    </location>
</feature>
<dbReference type="AlphaFoldDB" id="A0A0D2AA95"/>
<gene>
    <name evidence="7" type="ORF">PV09_05003</name>
</gene>
<name>A0A0D2AA95_9PEZI</name>
<dbReference type="GeneID" id="27312976"/>